<evidence type="ECO:0000256" key="5">
    <source>
        <dbReference type="ARBA" id="ARBA00022989"/>
    </source>
</evidence>
<name>E8UBJ6_DEIML</name>
<evidence type="ECO:0000256" key="8">
    <source>
        <dbReference type="ARBA" id="ARBA00030803"/>
    </source>
</evidence>
<sequence>MSVDRDTLDLYVLGALDDAETARVEAYLLAHPDVLREVRAEREALAQAALVQAAPVPAGAEERLLARLRAQPGVTTPDPIRPPATVPAARPAAPRARAPRRSAPWGAVLLAVAAVGVGIVVLPGVRDWSAAQTYASARRTPGAQSEVLLGASGTRVGELTRMPDGRILVLMDRAPTQDHSYQAWRIEGTQVTSLGVFDGRLFATDDRVQGRATFGLTVEPRGGRPTPTLPPLSTTTLS</sequence>
<dbReference type="Gene3D" id="1.10.10.1320">
    <property type="entry name" value="Anti-sigma factor, zinc-finger domain"/>
    <property type="match status" value="1"/>
</dbReference>
<evidence type="ECO:0000256" key="7">
    <source>
        <dbReference type="ARBA" id="ARBA00029829"/>
    </source>
</evidence>
<dbReference type="AlphaFoldDB" id="E8UBJ6"/>
<protein>
    <recommendedName>
        <fullName evidence="8">Regulator of SigK</fullName>
    </recommendedName>
    <alternativeName>
        <fullName evidence="7">Sigma-K anti-sigma factor RskA</fullName>
    </alternativeName>
</protein>
<dbReference type="STRING" id="709986.Deima_2806"/>
<evidence type="ECO:0000256" key="10">
    <source>
        <dbReference type="SAM" id="Phobius"/>
    </source>
</evidence>
<evidence type="ECO:0000313" key="13">
    <source>
        <dbReference type="Proteomes" id="UP000008635"/>
    </source>
</evidence>
<gene>
    <name evidence="12" type="ordered locus">Deima_2806</name>
</gene>
<feature type="domain" description="Anti-sigma K factor RskA C-terminal" evidence="11">
    <location>
        <begin position="110"/>
        <end position="230"/>
    </location>
</feature>
<feature type="compositionally biased region" description="Low complexity" evidence="9">
    <location>
        <begin position="86"/>
        <end position="98"/>
    </location>
</feature>
<comment type="subcellular location">
    <subcellularLocation>
        <location evidence="2">Cell membrane</location>
    </subcellularLocation>
    <subcellularLocation>
        <location evidence="1">Membrane</location>
        <topology evidence="1">Single-pass membrane protein</topology>
    </subcellularLocation>
</comment>
<dbReference type="GO" id="GO:0006417">
    <property type="term" value="P:regulation of translation"/>
    <property type="evidence" value="ECO:0007669"/>
    <property type="project" value="TreeGrafter"/>
</dbReference>
<dbReference type="PANTHER" id="PTHR37461:SF1">
    <property type="entry name" value="ANTI-SIGMA-K FACTOR RSKA"/>
    <property type="match status" value="1"/>
</dbReference>
<dbReference type="HOGENOM" id="CLU_075802_4_0_0"/>
<accession>E8UBJ6</accession>
<dbReference type="Pfam" id="PF10099">
    <property type="entry name" value="RskA_C"/>
    <property type="match status" value="1"/>
</dbReference>
<dbReference type="KEGG" id="dmr:Deima_2806"/>
<proteinExistence type="predicted"/>
<feature type="region of interest" description="Disordered" evidence="9">
    <location>
        <begin position="72"/>
        <end position="98"/>
    </location>
</feature>
<evidence type="ECO:0000259" key="11">
    <source>
        <dbReference type="Pfam" id="PF10099"/>
    </source>
</evidence>
<keyword evidence="4 10" id="KW-0812">Transmembrane</keyword>
<evidence type="ECO:0000256" key="2">
    <source>
        <dbReference type="ARBA" id="ARBA00004236"/>
    </source>
</evidence>
<evidence type="ECO:0000256" key="3">
    <source>
        <dbReference type="ARBA" id="ARBA00022475"/>
    </source>
</evidence>
<dbReference type="eggNOG" id="COG5343">
    <property type="taxonomic scope" value="Bacteria"/>
</dbReference>
<reference evidence="12 13" key="1">
    <citation type="journal article" date="2011" name="Stand. Genomic Sci.">
        <title>Complete genome sequence of Deinococcus maricopensis type strain (LB-34).</title>
        <authorList>
            <person name="Pukall R."/>
            <person name="Zeytun A."/>
            <person name="Lucas S."/>
            <person name="Lapidus A."/>
            <person name="Hammon N."/>
            <person name="Deshpande S."/>
            <person name="Nolan M."/>
            <person name="Cheng J.F."/>
            <person name="Pitluck S."/>
            <person name="Liolios K."/>
            <person name="Pagani I."/>
            <person name="Mikhailova N."/>
            <person name="Ivanova N."/>
            <person name="Mavromatis K."/>
            <person name="Pati A."/>
            <person name="Tapia R."/>
            <person name="Han C."/>
            <person name="Goodwin L."/>
            <person name="Chen A."/>
            <person name="Palaniappan K."/>
            <person name="Land M."/>
            <person name="Hauser L."/>
            <person name="Chang Y.J."/>
            <person name="Jeffries C.D."/>
            <person name="Brambilla E.M."/>
            <person name="Rohde M."/>
            <person name="Goker M."/>
            <person name="Detter J.C."/>
            <person name="Woyke T."/>
            <person name="Bristow J."/>
            <person name="Eisen J.A."/>
            <person name="Markowitz V."/>
            <person name="Hugenholtz P."/>
            <person name="Kyrpides N.C."/>
            <person name="Klenk H.P."/>
        </authorList>
    </citation>
    <scope>NUCLEOTIDE SEQUENCE [LARGE SCALE GENOMIC DNA]</scope>
    <source>
        <strain evidence="13">DSM 21211 / LMG 22137 / NRRL B-23946 / LB-34</strain>
    </source>
</reference>
<feature type="transmembrane region" description="Helical" evidence="10">
    <location>
        <begin position="105"/>
        <end position="125"/>
    </location>
</feature>
<dbReference type="EMBL" id="CP002454">
    <property type="protein sequence ID" value="ADV68435.1"/>
    <property type="molecule type" value="Genomic_DNA"/>
</dbReference>
<evidence type="ECO:0000256" key="9">
    <source>
        <dbReference type="SAM" id="MobiDB-lite"/>
    </source>
</evidence>
<dbReference type="InterPro" id="IPR051474">
    <property type="entry name" value="Anti-sigma-K/W_factor"/>
</dbReference>
<reference evidence="13" key="2">
    <citation type="submission" date="2011-01" db="EMBL/GenBank/DDBJ databases">
        <title>The complete genome of Deinococcus maricopensis DSM 21211.</title>
        <authorList>
            <consortium name="US DOE Joint Genome Institute (JGI-PGF)"/>
            <person name="Lucas S."/>
            <person name="Copeland A."/>
            <person name="Lapidus A."/>
            <person name="Goodwin L."/>
            <person name="Pitluck S."/>
            <person name="Kyrpides N."/>
            <person name="Mavromatis K."/>
            <person name="Pagani I."/>
            <person name="Ivanova N."/>
            <person name="Ovchinnikova G."/>
            <person name="Zeytun A."/>
            <person name="Detter J.C."/>
            <person name="Han C."/>
            <person name="Land M."/>
            <person name="Hauser L."/>
            <person name="Markowitz V."/>
            <person name="Cheng J.-F."/>
            <person name="Hugenholtz P."/>
            <person name="Woyke T."/>
            <person name="Wu D."/>
            <person name="Pukall R."/>
            <person name="Gehrich-Schroeter G."/>
            <person name="Brambilla E."/>
            <person name="Klenk H.-P."/>
            <person name="Eisen J.A."/>
        </authorList>
    </citation>
    <scope>NUCLEOTIDE SEQUENCE [LARGE SCALE GENOMIC DNA]</scope>
    <source>
        <strain evidence="13">DSM 21211 / LMG 22137 / NRRL B-23946 / LB-34</strain>
    </source>
</reference>
<dbReference type="OrthoDB" id="153510at2"/>
<dbReference type="InterPro" id="IPR018764">
    <property type="entry name" value="RskA_C"/>
</dbReference>
<evidence type="ECO:0000313" key="12">
    <source>
        <dbReference type="EMBL" id="ADV68435.1"/>
    </source>
</evidence>
<dbReference type="InterPro" id="IPR041916">
    <property type="entry name" value="Anti_sigma_zinc_sf"/>
</dbReference>
<keyword evidence="13" id="KW-1185">Reference proteome</keyword>
<dbReference type="Proteomes" id="UP000008635">
    <property type="component" value="Chromosome"/>
</dbReference>
<dbReference type="PANTHER" id="PTHR37461">
    <property type="entry name" value="ANTI-SIGMA-K FACTOR RSKA"/>
    <property type="match status" value="1"/>
</dbReference>
<keyword evidence="6 10" id="KW-0472">Membrane</keyword>
<dbReference type="GO" id="GO:0016989">
    <property type="term" value="F:sigma factor antagonist activity"/>
    <property type="evidence" value="ECO:0007669"/>
    <property type="project" value="TreeGrafter"/>
</dbReference>
<evidence type="ECO:0000256" key="6">
    <source>
        <dbReference type="ARBA" id="ARBA00023136"/>
    </source>
</evidence>
<feature type="compositionally biased region" description="Low complexity" evidence="9">
    <location>
        <begin position="223"/>
        <end position="238"/>
    </location>
</feature>
<organism evidence="12 13">
    <name type="scientific">Deinococcus maricopensis (strain DSM 21211 / LMG 22137 / NRRL B-23946 / LB-34)</name>
    <dbReference type="NCBI Taxonomy" id="709986"/>
    <lineage>
        <taxon>Bacteria</taxon>
        <taxon>Thermotogati</taxon>
        <taxon>Deinococcota</taxon>
        <taxon>Deinococci</taxon>
        <taxon>Deinococcales</taxon>
        <taxon>Deinococcaceae</taxon>
        <taxon>Deinococcus</taxon>
    </lineage>
</organism>
<keyword evidence="3" id="KW-1003">Cell membrane</keyword>
<evidence type="ECO:0000256" key="4">
    <source>
        <dbReference type="ARBA" id="ARBA00022692"/>
    </source>
</evidence>
<evidence type="ECO:0000256" key="1">
    <source>
        <dbReference type="ARBA" id="ARBA00004167"/>
    </source>
</evidence>
<keyword evidence="5 10" id="KW-1133">Transmembrane helix</keyword>
<dbReference type="GO" id="GO:0005886">
    <property type="term" value="C:plasma membrane"/>
    <property type="evidence" value="ECO:0007669"/>
    <property type="project" value="UniProtKB-SubCell"/>
</dbReference>
<feature type="region of interest" description="Disordered" evidence="9">
    <location>
        <begin position="216"/>
        <end position="238"/>
    </location>
</feature>